<gene>
    <name evidence="2" type="ORF">H9630_04490</name>
</gene>
<dbReference type="Proteomes" id="UP000658980">
    <property type="component" value="Unassembled WGS sequence"/>
</dbReference>
<keyword evidence="3" id="KW-1185">Reference proteome</keyword>
<reference evidence="2 3" key="1">
    <citation type="submission" date="2020-08" db="EMBL/GenBank/DDBJ databases">
        <title>A Genomic Blueprint of the Chicken Gut Microbiome.</title>
        <authorList>
            <person name="Gilroy R."/>
            <person name="Ravi A."/>
            <person name="Getino M."/>
            <person name="Pursley I."/>
            <person name="Horton D.L."/>
            <person name="Alikhan N.-F."/>
            <person name="Baker D."/>
            <person name="Gharbi K."/>
            <person name="Hall N."/>
            <person name="Watson M."/>
            <person name="Adriaenssens E.M."/>
            <person name="Foster-Nyarko E."/>
            <person name="Jarju S."/>
            <person name="Secka A."/>
            <person name="Antonio M."/>
            <person name="Oren A."/>
            <person name="Chaudhuri R."/>
            <person name="La Ragione R.M."/>
            <person name="Hildebrand F."/>
            <person name="Pallen M.J."/>
        </authorList>
    </citation>
    <scope>NUCLEOTIDE SEQUENCE [LARGE SCALE GENOMIC DNA]</scope>
    <source>
        <strain evidence="2 3">Sa1BUA13</strain>
    </source>
</reference>
<evidence type="ECO:0000259" key="1">
    <source>
        <dbReference type="Pfam" id="PF21747"/>
    </source>
</evidence>
<accession>A0ABR8WAK9</accession>
<evidence type="ECO:0000313" key="2">
    <source>
        <dbReference type="EMBL" id="MBD8014071.1"/>
    </source>
</evidence>
<feature type="domain" description="YpoC-like" evidence="1">
    <location>
        <begin position="10"/>
        <end position="106"/>
    </location>
</feature>
<dbReference type="RefSeq" id="WP_191714264.1">
    <property type="nucleotide sequence ID" value="NZ_JACSPU010000001.1"/>
</dbReference>
<evidence type="ECO:0000313" key="3">
    <source>
        <dbReference type="Proteomes" id="UP000658980"/>
    </source>
</evidence>
<protein>
    <recommendedName>
        <fullName evidence="1">YpoC-like domain-containing protein</fullName>
    </recommendedName>
</protein>
<name>A0ABR8WAK9_9BACL</name>
<dbReference type="InterPro" id="IPR048427">
    <property type="entry name" value="YpoC"/>
</dbReference>
<dbReference type="EMBL" id="JACSPU010000001">
    <property type="protein sequence ID" value="MBD8014071.1"/>
    <property type="molecule type" value="Genomic_DNA"/>
</dbReference>
<organism evidence="2 3">
    <name type="scientific">Planococcus wigleyi</name>
    <dbReference type="NCBI Taxonomy" id="2762216"/>
    <lineage>
        <taxon>Bacteria</taxon>
        <taxon>Bacillati</taxon>
        <taxon>Bacillota</taxon>
        <taxon>Bacilli</taxon>
        <taxon>Bacillales</taxon>
        <taxon>Caryophanaceae</taxon>
        <taxon>Planococcus</taxon>
    </lineage>
</organism>
<proteinExistence type="predicted"/>
<comment type="caution">
    <text evidence="2">The sequence shown here is derived from an EMBL/GenBank/DDBJ whole genome shotgun (WGS) entry which is preliminary data.</text>
</comment>
<sequence length="112" mass="13156">MKSLQKLTKEQLDPYFLEWDRISVELAVLHRQRDKRAKMVLEVGIELYKRLLSHCREALGEPDFEPLNGSERLSFMEGSPGTYAAYRQLAELFAEMKKTVARKRIELKRSLE</sequence>
<dbReference type="Pfam" id="PF21747">
    <property type="entry name" value="YpoC"/>
    <property type="match status" value="1"/>
</dbReference>